<dbReference type="InterPro" id="IPR027417">
    <property type="entry name" value="P-loop_NTPase"/>
</dbReference>
<dbReference type="Gene3D" id="3.40.50.300">
    <property type="entry name" value="P-loop containing nucleotide triphosphate hydrolases"/>
    <property type="match status" value="1"/>
</dbReference>
<organism evidence="4">
    <name type="scientific">Paramoeba aestuarina</name>
    <dbReference type="NCBI Taxonomy" id="180227"/>
    <lineage>
        <taxon>Eukaryota</taxon>
        <taxon>Amoebozoa</taxon>
        <taxon>Discosea</taxon>
        <taxon>Flabellinia</taxon>
        <taxon>Dactylopodida</taxon>
        <taxon>Paramoebidae</taxon>
        <taxon>Paramoeba</taxon>
    </lineage>
</organism>
<dbReference type="GO" id="GO:0007131">
    <property type="term" value="P:reciprocal meiotic recombination"/>
    <property type="evidence" value="ECO:0007669"/>
    <property type="project" value="TreeGrafter"/>
</dbReference>
<dbReference type="GO" id="GO:0005524">
    <property type="term" value="F:ATP binding"/>
    <property type="evidence" value="ECO:0007669"/>
    <property type="project" value="InterPro"/>
</dbReference>
<dbReference type="GO" id="GO:0005634">
    <property type="term" value="C:nucleus"/>
    <property type="evidence" value="ECO:0007669"/>
    <property type="project" value="TreeGrafter"/>
</dbReference>
<feature type="compositionally biased region" description="Acidic residues" evidence="2">
    <location>
        <begin position="384"/>
        <end position="402"/>
    </location>
</feature>
<feature type="region of interest" description="Disordered" evidence="2">
    <location>
        <begin position="379"/>
        <end position="402"/>
    </location>
</feature>
<evidence type="ECO:0000256" key="1">
    <source>
        <dbReference type="ARBA" id="ARBA00022801"/>
    </source>
</evidence>
<dbReference type="GO" id="GO:0015616">
    <property type="term" value="F:DNA translocase activity"/>
    <property type="evidence" value="ECO:0007669"/>
    <property type="project" value="TreeGrafter"/>
</dbReference>
<dbReference type="GO" id="GO:0045003">
    <property type="term" value="P:double-strand break repair via synthesis-dependent strand annealing"/>
    <property type="evidence" value="ECO:0007669"/>
    <property type="project" value="TreeGrafter"/>
</dbReference>
<gene>
    <name evidence="4" type="ORF">NAES01612_LOCUS19038</name>
</gene>
<protein>
    <recommendedName>
        <fullName evidence="3">Helicase C-terminal domain-containing protein</fullName>
    </recommendedName>
</protein>
<keyword evidence="1" id="KW-0378">Hydrolase</keyword>
<proteinExistence type="predicted"/>
<dbReference type="AlphaFoldDB" id="A0A7S4UQR3"/>
<feature type="domain" description="Helicase C-terminal" evidence="3">
    <location>
        <begin position="120"/>
        <end position="283"/>
    </location>
</feature>
<name>A0A7S4UQR3_9EUKA</name>
<dbReference type="SUPFAM" id="SSF52540">
    <property type="entry name" value="P-loop containing nucleoside triphosphate hydrolases"/>
    <property type="match status" value="1"/>
</dbReference>
<dbReference type="PANTHER" id="PTHR45629">
    <property type="entry name" value="SNF2/RAD54 FAMILY MEMBER"/>
    <property type="match status" value="1"/>
</dbReference>
<dbReference type="InterPro" id="IPR001650">
    <property type="entry name" value="Helicase_C-like"/>
</dbReference>
<dbReference type="SMART" id="SM00490">
    <property type="entry name" value="HELICc"/>
    <property type="match status" value="1"/>
</dbReference>
<dbReference type="CDD" id="cd18793">
    <property type="entry name" value="SF2_C_SNF"/>
    <property type="match status" value="1"/>
</dbReference>
<evidence type="ECO:0000313" key="4">
    <source>
        <dbReference type="EMBL" id="CAE2323621.1"/>
    </source>
</evidence>
<dbReference type="GO" id="GO:0016787">
    <property type="term" value="F:hydrolase activity"/>
    <property type="evidence" value="ECO:0007669"/>
    <property type="project" value="UniProtKB-KW"/>
</dbReference>
<dbReference type="Gene3D" id="1.20.120.850">
    <property type="entry name" value="SWI2/SNF2 ATPases, N-terminal domain"/>
    <property type="match status" value="1"/>
</dbReference>
<dbReference type="Pfam" id="PF00271">
    <property type="entry name" value="Helicase_C"/>
    <property type="match status" value="1"/>
</dbReference>
<dbReference type="InterPro" id="IPR049730">
    <property type="entry name" value="SNF2/RAD54-like_C"/>
</dbReference>
<dbReference type="InterPro" id="IPR050496">
    <property type="entry name" value="SNF2_RAD54_helicase_repair"/>
</dbReference>
<evidence type="ECO:0000259" key="3">
    <source>
        <dbReference type="PROSITE" id="PS51194"/>
    </source>
</evidence>
<dbReference type="PANTHER" id="PTHR45629:SF7">
    <property type="entry name" value="DNA EXCISION REPAIR PROTEIN ERCC-6-RELATED"/>
    <property type="match status" value="1"/>
</dbReference>
<accession>A0A7S4UQR3</accession>
<dbReference type="InterPro" id="IPR000330">
    <property type="entry name" value="SNF2_N"/>
</dbReference>
<dbReference type="Pfam" id="PF00176">
    <property type="entry name" value="SNF2-rel_dom"/>
    <property type="match status" value="1"/>
</dbReference>
<evidence type="ECO:0000256" key="2">
    <source>
        <dbReference type="SAM" id="MobiDB-lite"/>
    </source>
</evidence>
<reference evidence="4" key="1">
    <citation type="submission" date="2021-01" db="EMBL/GenBank/DDBJ databases">
        <authorList>
            <person name="Corre E."/>
            <person name="Pelletier E."/>
            <person name="Niang G."/>
            <person name="Scheremetjew M."/>
            <person name="Finn R."/>
            <person name="Kale V."/>
            <person name="Holt S."/>
            <person name="Cochrane G."/>
            <person name="Meng A."/>
            <person name="Brown T."/>
            <person name="Cohen L."/>
        </authorList>
    </citation>
    <scope>NUCLEOTIDE SEQUENCE</scope>
    <source>
        <strain evidence="4">SoJaBio B1-5/56/2</strain>
    </source>
</reference>
<dbReference type="EMBL" id="HBKR01029118">
    <property type="protein sequence ID" value="CAE2323621.1"/>
    <property type="molecule type" value="Transcribed_RNA"/>
</dbReference>
<sequence>MQYLPPKTECTIFCVLTDMQRNLYELLLAALKEDVLLKNAQEGDSKKTKKGEESKRGKSPALSLLTTLKKLCNSPDLLIEMTVRKPDSLPDSVITELKPYKSKKSSEVVCHADFSSKVAFTRTLLLKIFKESDDRVVIVSMYKQTLEVLASLCKQNNIKYLQLDGETSIKKRQTLVDRLNDPRGEETVMLLSSKAGGVGLNLIGANHLILFDGSWNPADDAQAMARVWRPGQKKECFIYRLLCTGTVEEKIYQRQLTKTALSARVVEQKKGTDGSNFSTSDLRDLFKLRTETICETHDLLGCRCARREKTFGNSKVTVDELLQWEHVSDIENYSNSNIAKAGGGRASFMFLKRTDTKTNACEDEKLEVEKDEVLFDDLRGVDMEEKEGEEAYEDENFEYEEE</sequence>
<dbReference type="PROSITE" id="PS51194">
    <property type="entry name" value="HELICASE_CTER"/>
    <property type="match status" value="1"/>
</dbReference>